<dbReference type="GO" id="GO:0004812">
    <property type="term" value="F:aminoacyl-tRNA ligase activity"/>
    <property type="evidence" value="ECO:0007669"/>
    <property type="project" value="UniProtKB-KW"/>
</dbReference>
<dbReference type="AlphaFoldDB" id="A0A3A1R7Q3"/>
<dbReference type="Proteomes" id="UP000265801">
    <property type="component" value="Unassembled WGS sequence"/>
</dbReference>
<name>A0A3A1R7Q3_9BACI</name>
<sequence length="197" mass="22130">MLKLGDIGKSEGEIMEKHSIIKMVGFILFFAALLITWGFQEQQSSYREPHQAILAEDNDLVLIPSYIMNGKALYFFIKDGNNLGATMVDEGIFGWKAGMFTWSPIGNIEDLDEISGYQGHGDHLVYGLIRDGDENMITIDGQPADILNLEMLPQTVVKDNNLEGLSLWYFEKEEAGELKELNLVQRDTGEVLQVVDL</sequence>
<evidence type="ECO:0000313" key="2">
    <source>
        <dbReference type="EMBL" id="RIW37363.1"/>
    </source>
</evidence>
<evidence type="ECO:0000256" key="1">
    <source>
        <dbReference type="SAM" id="Phobius"/>
    </source>
</evidence>
<feature type="transmembrane region" description="Helical" evidence="1">
    <location>
        <begin position="20"/>
        <end position="39"/>
    </location>
</feature>
<keyword evidence="2" id="KW-0030">Aminoacyl-tRNA synthetase</keyword>
<accession>A0A3A1R7Q3</accession>
<gene>
    <name evidence="2" type="ORF">D3H55_04835</name>
</gene>
<reference evidence="2 3" key="1">
    <citation type="submission" date="2018-09" db="EMBL/GenBank/DDBJ databases">
        <title>Bacillus saliacetes sp. nov., isolated from Thai shrimp paste (Ka-pi).</title>
        <authorList>
            <person name="Daroonpunt R."/>
            <person name="Tanasupawat S."/>
            <person name="Yiamsombut S."/>
        </authorList>
    </citation>
    <scope>NUCLEOTIDE SEQUENCE [LARGE SCALE GENOMIC DNA]</scope>
    <source>
        <strain evidence="2 3">SKP7-4</strain>
    </source>
</reference>
<keyword evidence="2" id="KW-0436">Ligase</keyword>
<protein>
    <submittedName>
        <fullName evidence="2">Aspartyl-tRNA synthetase</fullName>
    </submittedName>
</protein>
<keyword evidence="1" id="KW-0472">Membrane</keyword>
<keyword evidence="1" id="KW-1133">Transmembrane helix</keyword>
<evidence type="ECO:0000313" key="3">
    <source>
        <dbReference type="Proteomes" id="UP000265801"/>
    </source>
</evidence>
<dbReference type="RefSeq" id="WP_119545782.1">
    <property type="nucleotide sequence ID" value="NZ_QXIR01000004.1"/>
</dbReference>
<proteinExistence type="predicted"/>
<dbReference type="EMBL" id="QXIR01000004">
    <property type="protein sequence ID" value="RIW37363.1"/>
    <property type="molecule type" value="Genomic_DNA"/>
</dbReference>
<keyword evidence="1" id="KW-0812">Transmembrane</keyword>
<keyword evidence="3" id="KW-1185">Reference proteome</keyword>
<organism evidence="2 3">
    <name type="scientific">Bacillus salacetis</name>
    <dbReference type="NCBI Taxonomy" id="2315464"/>
    <lineage>
        <taxon>Bacteria</taxon>
        <taxon>Bacillati</taxon>
        <taxon>Bacillota</taxon>
        <taxon>Bacilli</taxon>
        <taxon>Bacillales</taxon>
        <taxon>Bacillaceae</taxon>
        <taxon>Bacillus</taxon>
    </lineage>
</organism>
<comment type="caution">
    <text evidence="2">The sequence shown here is derived from an EMBL/GenBank/DDBJ whole genome shotgun (WGS) entry which is preliminary data.</text>
</comment>